<name>A0ABT8T0G4_9HYPH</name>
<organism evidence="2 3">
    <name type="scientific">Rhizobium oryzicola</name>
    <dbReference type="NCBI Taxonomy" id="1232668"/>
    <lineage>
        <taxon>Bacteria</taxon>
        <taxon>Pseudomonadati</taxon>
        <taxon>Pseudomonadota</taxon>
        <taxon>Alphaproteobacteria</taxon>
        <taxon>Hyphomicrobiales</taxon>
        <taxon>Rhizobiaceae</taxon>
        <taxon>Rhizobium/Agrobacterium group</taxon>
        <taxon>Rhizobium</taxon>
    </lineage>
</organism>
<proteinExistence type="predicted"/>
<sequence length="240" mass="26901">MPTLNDLRKIYHHELQTILYESELLLQKEGGLNGELRTSGAIAENFVKRIFSKVICPSHINVTSGYVAAPNILKSDKNLRQCDLLLYDSQYPPIVTLRESGIDVIPQELVLGIVEIKRSLNKESFSAAVRHIRKICSDTDLLLHKQDLTTNIVNIRIGRHNNSSCAPVFGIVALRSQISSSEMIQILDQIDFSPDFVLCLDGTGLVPAFLWVTGIHQSFIQLLRDLTPRDGDGVYRAKHL</sequence>
<gene>
    <name evidence="2" type="ORF">Q2T52_16270</name>
</gene>
<dbReference type="InterPro" id="IPR046537">
    <property type="entry name" value="DUF6602"/>
</dbReference>
<evidence type="ECO:0000313" key="3">
    <source>
        <dbReference type="Proteomes" id="UP001169006"/>
    </source>
</evidence>
<dbReference type="Pfam" id="PF20247">
    <property type="entry name" value="DUF6602"/>
    <property type="match status" value="1"/>
</dbReference>
<reference evidence="2" key="2">
    <citation type="submission" date="2023-07" db="EMBL/GenBank/DDBJ databases">
        <authorList>
            <person name="Sun H."/>
        </authorList>
    </citation>
    <scope>NUCLEOTIDE SEQUENCE</scope>
    <source>
        <strain evidence="2">05753</strain>
    </source>
</reference>
<reference evidence="2" key="1">
    <citation type="journal article" date="2015" name="Int. J. Syst. Evol. Microbiol.">
        <title>Rhizobium oryzicola sp. nov., potential plant-growth-promoting endophytic bacteria isolated from rice roots.</title>
        <authorList>
            <person name="Zhang X.X."/>
            <person name="Gao J.S."/>
            <person name="Cao Y.H."/>
            <person name="Sheirdil R.A."/>
            <person name="Wang X.C."/>
            <person name="Zhang L."/>
        </authorList>
    </citation>
    <scope>NUCLEOTIDE SEQUENCE</scope>
    <source>
        <strain evidence="2">05753</strain>
    </source>
</reference>
<dbReference type="EMBL" id="JAUKWQ010000005">
    <property type="protein sequence ID" value="MDO1583643.1"/>
    <property type="molecule type" value="Genomic_DNA"/>
</dbReference>
<feature type="domain" description="DUF6602" evidence="1">
    <location>
        <begin position="37"/>
        <end position="135"/>
    </location>
</feature>
<comment type="caution">
    <text evidence="2">The sequence shown here is derived from an EMBL/GenBank/DDBJ whole genome shotgun (WGS) entry which is preliminary data.</text>
</comment>
<accession>A0ABT8T0G4</accession>
<evidence type="ECO:0000313" key="2">
    <source>
        <dbReference type="EMBL" id="MDO1583643.1"/>
    </source>
</evidence>
<evidence type="ECO:0000259" key="1">
    <source>
        <dbReference type="Pfam" id="PF20247"/>
    </source>
</evidence>
<keyword evidence="3" id="KW-1185">Reference proteome</keyword>
<dbReference type="RefSeq" id="WP_302077848.1">
    <property type="nucleotide sequence ID" value="NZ_JAUKWQ010000005.1"/>
</dbReference>
<protein>
    <recommendedName>
        <fullName evidence="1">DUF6602 domain-containing protein</fullName>
    </recommendedName>
</protein>
<dbReference type="Proteomes" id="UP001169006">
    <property type="component" value="Unassembled WGS sequence"/>
</dbReference>